<proteinExistence type="predicted"/>
<sequence>MIGSNRGCGLIRELEVGLWLSPLGGFWGDYGRVIATDLSPVAAMAASYNVQRYELQVRKGFTEATAILILSLRELFS</sequence>
<accession>A0AAN8VIN7</accession>
<evidence type="ECO:0000313" key="2">
    <source>
        <dbReference type="Proteomes" id="UP001370490"/>
    </source>
</evidence>
<keyword evidence="2" id="KW-1185">Reference proteome</keyword>
<gene>
    <name evidence="1" type="ORF">RJ641_034945</name>
</gene>
<dbReference type="AlphaFoldDB" id="A0AAN8VIN7"/>
<evidence type="ECO:0000313" key="1">
    <source>
        <dbReference type="EMBL" id="KAK6934790.1"/>
    </source>
</evidence>
<organism evidence="1 2">
    <name type="scientific">Dillenia turbinata</name>
    <dbReference type="NCBI Taxonomy" id="194707"/>
    <lineage>
        <taxon>Eukaryota</taxon>
        <taxon>Viridiplantae</taxon>
        <taxon>Streptophyta</taxon>
        <taxon>Embryophyta</taxon>
        <taxon>Tracheophyta</taxon>
        <taxon>Spermatophyta</taxon>
        <taxon>Magnoliopsida</taxon>
        <taxon>eudicotyledons</taxon>
        <taxon>Gunneridae</taxon>
        <taxon>Pentapetalae</taxon>
        <taxon>Dilleniales</taxon>
        <taxon>Dilleniaceae</taxon>
        <taxon>Dillenia</taxon>
    </lineage>
</organism>
<reference evidence="1 2" key="1">
    <citation type="submission" date="2023-12" db="EMBL/GenBank/DDBJ databases">
        <title>A high-quality genome assembly for Dillenia turbinata (Dilleniales).</title>
        <authorList>
            <person name="Chanderbali A."/>
        </authorList>
    </citation>
    <scope>NUCLEOTIDE SEQUENCE [LARGE SCALE GENOMIC DNA]</scope>
    <source>
        <strain evidence="1">LSX21</strain>
        <tissue evidence="1">Leaf</tissue>
    </source>
</reference>
<name>A0AAN8VIN7_9MAGN</name>
<dbReference type="EMBL" id="JBAMMX010000008">
    <property type="protein sequence ID" value="KAK6934790.1"/>
    <property type="molecule type" value="Genomic_DNA"/>
</dbReference>
<dbReference type="Proteomes" id="UP001370490">
    <property type="component" value="Unassembled WGS sequence"/>
</dbReference>
<comment type="caution">
    <text evidence="1">The sequence shown here is derived from an EMBL/GenBank/DDBJ whole genome shotgun (WGS) entry which is preliminary data.</text>
</comment>
<protein>
    <submittedName>
        <fullName evidence="1">Uncharacterized protein</fullName>
    </submittedName>
</protein>